<evidence type="ECO:0000313" key="2">
    <source>
        <dbReference type="EMBL" id="NAS13185.1"/>
    </source>
</evidence>
<keyword evidence="1" id="KW-0812">Transmembrane</keyword>
<feature type="transmembrane region" description="Helical" evidence="1">
    <location>
        <begin position="45"/>
        <end position="69"/>
    </location>
</feature>
<comment type="caution">
    <text evidence="2">The sequence shown here is derived from an EMBL/GenBank/DDBJ whole genome shotgun (WGS) entry which is preliminary data.</text>
</comment>
<evidence type="ECO:0000256" key="1">
    <source>
        <dbReference type="SAM" id="Phobius"/>
    </source>
</evidence>
<accession>A0A6L9EEL4</accession>
<dbReference type="EMBL" id="WXYO01000006">
    <property type="protein sequence ID" value="NAS13185.1"/>
    <property type="molecule type" value="Genomic_DNA"/>
</dbReference>
<sequence length="78" mass="8501">MRDQTRKLRRRWWLTGTFGALAFGAGLCCTVEAGFLKHSGSSWQLWVLAGTASLALVISGLVLLIRAGIQGEALKKKK</sequence>
<feature type="transmembrane region" description="Helical" evidence="1">
    <location>
        <begin position="12"/>
        <end position="33"/>
    </location>
</feature>
<keyword evidence="1" id="KW-1133">Transmembrane helix</keyword>
<gene>
    <name evidence="2" type="ORF">GTQ38_14305</name>
</gene>
<keyword evidence="3" id="KW-1185">Reference proteome</keyword>
<reference evidence="2 3" key="1">
    <citation type="submission" date="2020-01" db="EMBL/GenBank/DDBJ databases">
        <title>Bacteria diversity of Porities sp.</title>
        <authorList>
            <person name="Wang G."/>
        </authorList>
    </citation>
    <scope>NUCLEOTIDE SEQUENCE [LARGE SCALE GENOMIC DNA]</scope>
    <source>
        <strain evidence="2 3">R33</strain>
    </source>
</reference>
<evidence type="ECO:0000313" key="3">
    <source>
        <dbReference type="Proteomes" id="UP000475249"/>
    </source>
</evidence>
<organism evidence="2 3">
    <name type="scientific">Poritiphilus flavus</name>
    <dbReference type="NCBI Taxonomy" id="2697053"/>
    <lineage>
        <taxon>Bacteria</taxon>
        <taxon>Pseudomonadati</taxon>
        <taxon>Bacteroidota</taxon>
        <taxon>Flavobacteriia</taxon>
        <taxon>Flavobacteriales</taxon>
        <taxon>Flavobacteriaceae</taxon>
        <taxon>Poritiphilus</taxon>
    </lineage>
</organism>
<name>A0A6L9EEL4_9FLAO</name>
<proteinExistence type="predicted"/>
<dbReference type="AlphaFoldDB" id="A0A6L9EEL4"/>
<protein>
    <submittedName>
        <fullName evidence="2">Uncharacterized protein</fullName>
    </submittedName>
</protein>
<dbReference type="Proteomes" id="UP000475249">
    <property type="component" value="Unassembled WGS sequence"/>
</dbReference>
<dbReference type="RefSeq" id="WP_161436225.1">
    <property type="nucleotide sequence ID" value="NZ_WXYO01000006.1"/>
</dbReference>
<keyword evidence="1" id="KW-0472">Membrane</keyword>